<dbReference type="Proteomes" id="UP000006176">
    <property type="component" value="Chromosome"/>
</dbReference>
<evidence type="ECO:0000259" key="3">
    <source>
        <dbReference type="Pfam" id="PF00496"/>
    </source>
</evidence>
<dbReference type="GO" id="GO:0015675">
    <property type="term" value="P:nickel cation transport"/>
    <property type="evidence" value="ECO:0007669"/>
    <property type="project" value="InterPro"/>
</dbReference>
<dbReference type="GO" id="GO:0016151">
    <property type="term" value="F:nickel cation binding"/>
    <property type="evidence" value="ECO:0007669"/>
    <property type="project" value="InterPro"/>
</dbReference>
<dbReference type="eggNOG" id="COG0747">
    <property type="taxonomic scope" value="Bacteria"/>
</dbReference>
<keyword evidence="2" id="KW-0732">Signal</keyword>
<dbReference type="InterPro" id="IPR023765">
    <property type="entry name" value="SBP_5_CS"/>
</dbReference>
<sequence>MKKIGLVLLIVLAVGLGVYFVAPKQENTQAEAPKKSEQTVVFANFRDIRDLNPHLYAGELYAQNMLFESLVHIANDGKIEPWLATEWKISEDGKTYVFKLREDVSFFDGEKFNAKAAKANFDAILSNIKRHGWLESVRLMDAINQKGEEAVQATGEYELTLKLDAPYYPLLVELGVIRPFRFISPKAFINGTTKDGVSALSGTGRYMLKENRKDEYAVFEVNPNYWGKKPELQKVVVKVIPDNQTRLMALEKGEIDLIFGVNMVDSASYNKFANLKGFSGAMSEPLSTRMILLNTTDAITGDLNVRQAIQHATDKETISKAIFAGIESPAELLLSKNTPYSNIGLTPYAFDKAKAESLLEASGWMKVEGKKYRQKEGRELAITLNYNSNNVTDKTIAEFLQGEFAKIGMNLNIVGEEEQANRDRMKAGTFQMVFNISWGMPYDPQSFLAGMRKVVYGDYVAQQGLHDKALIDDTILHALESTDETKRQEHYRFVLTRLHDEAVYLPLTYERNRAIFNQKVHNVGFDVSKYEVPFEKMSIQ</sequence>
<feature type="domain" description="Solute-binding protein family 5" evidence="3">
    <location>
        <begin position="78"/>
        <end position="451"/>
    </location>
</feature>
<keyword evidence="5" id="KW-1185">Reference proteome</keyword>
<dbReference type="GO" id="GO:1904680">
    <property type="term" value="F:peptide transmembrane transporter activity"/>
    <property type="evidence" value="ECO:0007669"/>
    <property type="project" value="TreeGrafter"/>
</dbReference>
<name>I3XTU3_SULBS</name>
<dbReference type="SUPFAM" id="SSF53850">
    <property type="entry name" value="Periplasmic binding protein-like II"/>
    <property type="match status" value="1"/>
</dbReference>
<dbReference type="Pfam" id="PF00496">
    <property type="entry name" value="SBP_bac_5"/>
    <property type="match status" value="1"/>
</dbReference>
<dbReference type="InterPro" id="IPR030678">
    <property type="entry name" value="Peptide/Ni-bd"/>
</dbReference>
<dbReference type="OrthoDB" id="5469165at2"/>
<organism evidence="4 5">
    <name type="scientific">Sulfurospirillum barnesii (strain ATCC 700032 / DSM 10660 / SES-3)</name>
    <dbReference type="NCBI Taxonomy" id="760154"/>
    <lineage>
        <taxon>Bacteria</taxon>
        <taxon>Pseudomonadati</taxon>
        <taxon>Campylobacterota</taxon>
        <taxon>Epsilonproteobacteria</taxon>
        <taxon>Campylobacterales</taxon>
        <taxon>Sulfurospirillaceae</taxon>
        <taxon>Sulfurospirillum</taxon>
    </lineage>
</organism>
<dbReference type="Gene3D" id="3.40.190.10">
    <property type="entry name" value="Periplasmic binding protein-like II"/>
    <property type="match status" value="1"/>
</dbReference>
<dbReference type="InterPro" id="IPR039424">
    <property type="entry name" value="SBP_5"/>
</dbReference>
<dbReference type="CDD" id="cd08489">
    <property type="entry name" value="PBP2_NikA"/>
    <property type="match status" value="1"/>
</dbReference>
<dbReference type="GO" id="GO:0043190">
    <property type="term" value="C:ATP-binding cassette (ABC) transporter complex"/>
    <property type="evidence" value="ECO:0007669"/>
    <property type="project" value="InterPro"/>
</dbReference>
<evidence type="ECO:0000313" key="4">
    <source>
        <dbReference type="EMBL" id="AFL67367.1"/>
    </source>
</evidence>
<accession>I3XTU3</accession>
<dbReference type="EMBL" id="CP003333">
    <property type="protein sequence ID" value="AFL67367.1"/>
    <property type="molecule type" value="Genomic_DNA"/>
</dbReference>
<dbReference type="PATRIC" id="fig|760154.4.peg.34"/>
<dbReference type="GO" id="GO:0030288">
    <property type="term" value="C:outer membrane-bounded periplasmic space"/>
    <property type="evidence" value="ECO:0007669"/>
    <property type="project" value="UniProtKB-ARBA"/>
</dbReference>
<dbReference type="NCBIfam" id="TIGR02294">
    <property type="entry name" value="nickel_nikA"/>
    <property type="match status" value="1"/>
</dbReference>
<protein>
    <submittedName>
        <fullName evidence="4">Nickel ABC transporter, nickel/metallophore periplasmic binding protein</fullName>
    </submittedName>
</protein>
<gene>
    <name evidence="4" type="ordered locus">Sulba_0034</name>
</gene>
<dbReference type="PANTHER" id="PTHR30290:SF37">
    <property type="entry name" value="NICKEL-BINDING PERIPLASMIC PROTEIN"/>
    <property type="match status" value="1"/>
</dbReference>
<evidence type="ECO:0000256" key="2">
    <source>
        <dbReference type="ARBA" id="ARBA00022729"/>
    </source>
</evidence>
<evidence type="ECO:0000256" key="1">
    <source>
        <dbReference type="ARBA" id="ARBA00005695"/>
    </source>
</evidence>
<dbReference type="GO" id="GO:0020037">
    <property type="term" value="F:heme binding"/>
    <property type="evidence" value="ECO:0007669"/>
    <property type="project" value="InterPro"/>
</dbReference>
<dbReference type="PANTHER" id="PTHR30290">
    <property type="entry name" value="PERIPLASMIC BINDING COMPONENT OF ABC TRANSPORTER"/>
    <property type="match status" value="1"/>
</dbReference>
<dbReference type="GO" id="GO:0015833">
    <property type="term" value="P:peptide transport"/>
    <property type="evidence" value="ECO:0007669"/>
    <property type="project" value="TreeGrafter"/>
</dbReference>
<evidence type="ECO:0000313" key="5">
    <source>
        <dbReference type="Proteomes" id="UP000006176"/>
    </source>
</evidence>
<dbReference type="AlphaFoldDB" id="I3XTU3"/>
<dbReference type="PROSITE" id="PS01040">
    <property type="entry name" value="SBP_BACTERIAL_5"/>
    <property type="match status" value="1"/>
</dbReference>
<dbReference type="RefSeq" id="WP_014768254.1">
    <property type="nucleotide sequence ID" value="NC_018002.1"/>
</dbReference>
<dbReference type="InterPro" id="IPR011980">
    <property type="entry name" value="CntA-like"/>
</dbReference>
<dbReference type="KEGG" id="sba:Sulba_0034"/>
<dbReference type="STRING" id="760154.Sulba_0034"/>
<proteinExistence type="inferred from homology"/>
<dbReference type="PIRSF" id="PIRSF002741">
    <property type="entry name" value="MppA"/>
    <property type="match status" value="1"/>
</dbReference>
<reference evidence="4 5" key="1">
    <citation type="submission" date="2012-06" db="EMBL/GenBank/DDBJ databases">
        <title>Complete sequence of Sulfurospirillum barnesii SES-3.</title>
        <authorList>
            <consortium name="US DOE Joint Genome Institute"/>
            <person name="Lucas S."/>
            <person name="Han J."/>
            <person name="Lapidus A."/>
            <person name="Cheng J.-F."/>
            <person name="Goodwin L."/>
            <person name="Pitluck S."/>
            <person name="Peters L."/>
            <person name="Ovchinnikova G."/>
            <person name="Lu M."/>
            <person name="Detter J.C."/>
            <person name="Han C."/>
            <person name="Tapia R."/>
            <person name="Land M."/>
            <person name="Hauser L."/>
            <person name="Kyrpides N."/>
            <person name="Ivanova N."/>
            <person name="Pagani I."/>
            <person name="Stolz J."/>
            <person name="Arkin A."/>
            <person name="Dehal P."/>
            <person name="Oremland R."/>
            <person name="Saltikov C."/>
            <person name="Basu P."/>
            <person name="Hollibaugh J."/>
            <person name="Newman D."/>
            <person name="Stolyar S."/>
            <person name="Hazen T."/>
            <person name="Woyke T."/>
        </authorList>
    </citation>
    <scope>NUCLEOTIDE SEQUENCE [LARGE SCALE GENOMIC DNA]</scope>
    <source>
        <strain evidence="5">ATCC 700032 / DSM 10660 / SES-3</strain>
    </source>
</reference>
<comment type="similarity">
    <text evidence="1">Belongs to the bacterial solute-binding protein 5 family.</text>
</comment>
<dbReference type="InterPro" id="IPR000914">
    <property type="entry name" value="SBP_5_dom"/>
</dbReference>
<dbReference type="HOGENOM" id="CLU_017028_7_5_7"/>
<dbReference type="Gene3D" id="3.10.105.10">
    <property type="entry name" value="Dipeptide-binding Protein, Domain 3"/>
    <property type="match status" value="1"/>
</dbReference>